<comment type="caution">
    <text evidence="2">The sequence shown here is derived from an EMBL/GenBank/DDBJ whole genome shotgun (WGS) entry which is preliminary data.</text>
</comment>
<dbReference type="AlphaFoldDB" id="A0A3M8CQE6"/>
<sequence>MKPKAERVSISRMARYQLIPPYGCPTIFPVQSCPPCPPCPCTPGLLKAETYQFTAFSDGMKNVYTDSDAAGSFSTSGILGPNDVTVTNLFINGILQSPNLYAVQTGVLVLSDVPAKGVPLILQFIKIMT</sequence>
<organism evidence="2 3">
    <name type="scientific">Brevibacillus panacihumi</name>
    <dbReference type="NCBI Taxonomy" id="497735"/>
    <lineage>
        <taxon>Bacteria</taxon>
        <taxon>Bacillati</taxon>
        <taxon>Bacillota</taxon>
        <taxon>Bacilli</taxon>
        <taxon>Bacillales</taxon>
        <taxon>Paenibacillaceae</taxon>
        <taxon>Brevibacillus</taxon>
    </lineage>
</organism>
<accession>A0A3M8CQE6</accession>
<reference evidence="2 3" key="1">
    <citation type="submission" date="2018-10" db="EMBL/GenBank/DDBJ databases">
        <title>Phylogenomics of Brevibacillus.</title>
        <authorList>
            <person name="Dunlap C."/>
        </authorList>
    </citation>
    <scope>NUCLEOTIDE SEQUENCE [LARGE SCALE GENOMIC DNA]</scope>
    <source>
        <strain evidence="2 3">JCM 15085</strain>
    </source>
</reference>
<dbReference type="Pfam" id="PF13799">
    <property type="entry name" value="DUF4183"/>
    <property type="match status" value="1"/>
</dbReference>
<dbReference type="Proteomes" id="UP000281915">
    <property type="component" value="Unassembled WGS sequence"/>
</dbReference>
<evidence type="ECO:0000313" key="2">
    <source>
        <dbReference type="EMBL" id="RNB77671.1"/>
    </source>
</evidence>
<gene>
    <name evidence="2" type="ORF">EDM58_14430</name>
</gene>
<dbReference type="EMBL" id="RHHT01000029">
    <property type="protein sequence ID" value="RNB77671.1"/>
    <property type="molecule type" value="Genomic_DNA"/>
</dbReference>
<dbReference type="RefSeq" id="WP_122913941.1">
    <property type="nucleotide sequence ID" value="NZ_RHHT01000029.1"/>
</dbReference>
<protein>
    <submittedName>
        <fullName evidence="2">DUF4183 domain-containing protein</fullName>
    </submittedName>
</protein>
<evidence type="ECO:0000259" key="1">
    <source>
        <dbReference type="Pfam" id="PF13799"/>
    </source>
</evidence>
<dbReference type="InterPro" id="IPR025237">
    <property type="entry name" value="DUF4183"/>
</dbReference>
<proteinExistence type="predicted"/>
<feature type="domain" description="DUF4183" evidence="1">
    <location>
        <begin position="54"/>
        <end position="124"/>
    </location>
</feature>
<name>A0A3M8CQE6_9BACL</name>
<evidence type="ECO:0000313" key="3">
    <source>
        <dbReference type="Proteomes" id="UP000281915"/>
    </source>
</evidence>